<proteinExistence type="predicted"/>
<dbReference type="Proteomes" id="UP001055811">
    <property type="component" value="Linkage Group LG08"/>
</dbReference>
<keyword evidence="2" id="KW-1185">Reference proteome</keyword>
<name>A0ACB8ZPR1_CICIN</name>
<sequence length="395" mass="45566">MERVHKVLILVYQKAIGKLSITEFHKAERECLFRATITRSICLNVQWYTFIHLNAESINVILGVTFILKETSSLYLHPDPCIDIPISQRKKKSLDSATAAASSATTVSSVLRVLVITSADAFLFFVKSKMNFNNRAGVSFLKKLPSDSVDYLPLPSAFAEKYLEKGNNKKQTLVLEPKSAVKWSVKYFKIEDKYYFMDGWIKFIKDNRLQVGDFLVFRLLAASPKSIFQVIFYAPNGCLKHPVTSTGNFSLNRKDSRPLVVYEGTGKKRIGKEETSGDDDDSNKLLTKVLRKSSLHRLPMNKGFWKANGLHQYEYMRLRTDKEGKIWKVEVRKYGRMKYLFLTRGWNDFWNDKKLEIGNILRFSHVKDNLFHVHVIKRQKGKKTSRRNASIEDEG</sequence>
<evidence type="ECO:0000313" key="2">
    <source>
        <dbReference type="Proteomes" id="UP001055811"/>
    </source>
</evidence>
<reference evidence="1 2" key="2">
    <citation type="journal article" date="2022" name="Mol. Ecol. Resour.">
        <title>The genomes of chicory, endive, great burdock and yacon provide insights into Asteraceae paleo-polyploidization history and plant inulin production.</title>
        <authorList>
            <person name="Fan W."/>
            <person name="Wang S."/>
            <person name="Wang H."/>
            <person name="Wang A."/>
            <person name="Jiang F."/>
            <person name="Liu H."/>
            <person name="Zhao H."/>
            <person name="Xu D."/>
            <person name="Zhang Y."/>
        </authorList>
    </citation>
    <scope>NUCLEOTIDE SEQUENCE [LARGE SCALE GENOMIC DNA]</scope>
    <source>
        <strain evidence="2">cv. Punajuju</strain>
        <tissue evidence="1">Leaves</tissue>
    </source>
</reference>
<gene>
    <name evidence="1" type="ORF">L2E82_44059</name>
</gene>
<accession>A0ACB8ZPR1</accession>
<evidence type="ECO:0000313" key="1">
    <source>
        <dbReference type="EMBL" id="KAI3699635.1"/>
    </source>
</evidence>
<organism evidence="1 2">
    <name type="scientific">Cichorium intybus</name>
    <name type="common">Chicory</name>
    <dbReference type="NCBI Taxonomy" id="13427"/>
    <lineage>
        <taxon>Eukaryota</taxon>
        <taxon>Viridiplantae</taxon>
        <taxon>Streptophyta</taxon>
        <taxon>Embryophyta</taxon>
        <taxon>Tracheophyta</taxon>
        <taxon>Spermatophyta</taxon>
        <taxon>Magnoliopsida</taxon>
        <taxon>eudicotyledons</taxon>
        <taxon>Gunneridae</taxon>
        <taxon>Pentapetalae</taxon>
        <taxon>asterids</taxon>
        <taxon>campanulids</taxon>
        <taxon>Asterales</taxon>
        <taxon>Asteraceae</taxon>
        <taxon>Cichorioideae</taxon>
        <taxon>Cichorieae</taxon>
        <taxon>Cichoriinae</taxon>
        <taxon>Cichorium</taxon>
    </lineage>
</organism>
<dbReference type="EMBL" id="CM042016">
    <property type="protein sequence ID" value="KAI3699635.1"/>
    <property type="molecule type" value="Genomic_DNA"/>
</dbReference>
<reference evidence="2" key="1">
    <citation type="journal article" date="2022" name="Mol. Ecol. Resour.">
        <title>The genomes of chicory, endive, great burdock and yacon provide insights into Asteraceae palaeo-polyploidization history and plant inulin production.</title>
        <authorList>
            <person name="Fan W."/>
            <person name="Wang S."/>
            <person name="Wang H."/>
            <person name="Wang A."/>
            <person name="Jiang F."/>
            <person name="Liu H."/>
            <person name="Zhao H."/>
            <person name="Xu D."/>
            <person name="Zhang Y."/>
        </authorList>
    </citation>
    <scope>NUCLEOTIDE SEQUENCE [LARGE SCALE GENOMIC DNA]</scope>
    <source>
        <strain evidence="2">cv. Punajuju</strain>
    </source>
</reference>
<protein>
    <submittedName>
        <fullName evidence="1">Uncharacterized protein</fullName>
    </submittedName>
</protein>
<comment type="caution">
    <text evidence="1">The sequence shown here is derived from an EMBL/GenBank/DDBJ whole genome shotgun (WGS) entry which is preliminary data.</text>
</comment>